<dbReference type="InterPro" id="IPR020843">
    <property type="entry name" value="ER"/>
</dbReference>
<dbReference type="InterPro" id="IPR052711">
    <property type="entry name" value="Zinc_ADH-like"/>
</dbReference>
<evidence type="ECO:0000313" key="3">
    <source>
        <dbReference type="Proteomes" id="UP000236546"/>
    </source>
</evidence>
<dbReference type="GO" id="GO:0016491">
    <property type="term" value="F:oxidoreductase activity"/>
    <property type="evidence" value="ECO:0007669"/>
    <property type="project" value="InterPro"/>
</dbReference>
<dbReference type="Pfam" id="PF00107">
    <property type="entry name" value="ADH_zinc_N"/>
    <property type="match status" value="1"/>
</dbReference>
<dbReference type="InterPro" id="IPR011032">
    <property type="entry name" value="GroES-like_sf"/>
</dbReference>
<accession>A0A2K0SZ21</accession>
<comment type="caution">
    <text evidence="2">The sequence shown here is derived from an EMBL/GenBank/DDBJ whole genome shotgun (WGS) entry which is preliminary data.</text>
</comment>
<dbReference type="AlphaFoldDB" id="A0A2K0SZ21"/>
<proteinExistence type="predicted"/>
<dbReference type="Proteomes" id="UP000236546">
    <property type="component" value="Unassembled WGS sequence"/>
</dbReference>
<feature type="domain" description="Enoyl reductase (ER)" evidence="1">
    <location>
        <begin position="19"/>
        <end position="348"/>
    </location>
</feature>
<dbReference type="SUPFAM" id="SSF51735">
    <property type="entry name" value="NAD(P)-binding Rossmann-fold domains"/>
    <property type="match status" value="1"/>
</dbReference>
<sequence>MALEIPKSVYQWNVTDGEGFESLKYSEQPLPQLGDSQVLVKLEAASLNYRDLMIVQGKHTYMVIPNVIPGSDGAGTVVAVGKHVRRFTPGDRVVTAFFQDFVGGRFQPATAASMLGGALDGTLRTYGAFNEQGLVRVPSSLSFLEASTLSCAGLTAWSALFGLSDYKLSAGQWVLTQGTGGVSVFALQFAKAVGARVIATTGSSDKVKFLKDLGADHVINYKEDSEWGATAKALTGGVGVDQVVEVSGPLSMAQSLNAIKVDAVINIVGYLGGAEGNQPGFSDSFKYRCIVRPIAVGSRVMLEDLCRAVEANPEKLRPVIDSKTFRLNQLKEACEYQWSGKHKGKVCIEIS</sequence>
<evidence type="ECO:0000313" key="2">
    <source>
        <dbReference type="EMBL" id="PNP38525.1"/>
    </source>
</evidence>
<dbReference type="InterPro" id="IPR036291">
    <property type="entry name" value="NAD(P)-bd_dom_sf"/>
</dbReference>
<organism evidence="2 3">
    <name type="scientific">Trichoderma gamsii</name>
    <dbReference type="NCBI Taxonomy" id="398673"/>
    <lineage>
        <taxon>Eukaryota</taxon>
        <taxon>Fungi</taxon>
        <taxon>Dikarya</taxon>
        <taxon>Ascomycota</taxon>
        <taxon>Pezizomycotina</taxon>
        <taxon>Sordariomycetes</taxon>
        <taxon>Hypocreomycetidae</taxon>
        <taxon>Hypocreales</taxon>
        <taxon>Hypocreaceae</taxon>
        <taxon>Trichoderma</taxon>
    </lineage>
</organism>
<gene>
    <name evidence="2" type="ORF">TGAMA5MH_09606</name>
</gene>
<dbReference type="OrthoDB" id="9930022at2759"/>
<dbReference type="Pfam" id="PF08240">
    <property type="entry name" value="ADH_N"/>
    <property type="match status" value="1"/>
</dbReference>
<dbReference type="EMBL" id="MTYH01000104">
    <property type="protein sequence ID" value="PNP38525.1"/>
    <property type="molecule type" value="Genomic_DNA"/>
</dbReference>
<dbReference type="SUPFAM" id="SSF50129">
    <property type="entry name" value="GroES-like"/>
    <property type="match status" value="1"/>
</dbReference>
<name>A0A2K0SZ21_9HYPO</name>
<dbReference type="CDD" id="cd08276">
    <property type="entry name" value="MDR7"/>
    <property type="match status" value="1"/>
</dbReference>
<reference evidence="2 3" key="1">
    <citation type="submission" date="2017-02" db="EMBL/GenBank/DDBJ databases">
        <title>Genomes of Trichoderma spp. with biocontrol activity.</title>
        <authorList>
            <person name="Gardiner D."/>
            <person name="Kazan K."/>
            <person name="Vos C."/>
            <person name="Harvey P."/>
        </authorList>
    </citation>
    <scope>NUCLEOTIDE SEQUENCE [LARGE SCALE GENOMIC DNA]</scope>
    <source>
        <strain evidence="2 3">A5MH</strain>
    </source>
</reference>
<dbReference type="InterPro" id="IPR013149">
    <property type="entry name" value="ADH-like_C"/>
</dbReference>
<dbReference type="InterPro" id="IPR013154">
    <property type="entry name" value="ADH-like_N"/>
</dbReference>
<dbReference type="SMART" id="SM00829">
    <property type="entry name" value="PKS_ER"/>
    <property type="match status" value="1"/>
</dbReference>
<protein>
    <recommendedName>
        <fullName evidence="1">Enoyl reductase (ER) domain-containing protein</fullName>
    </recommendedName>
</protein>
<evidence type="ECO:0000259" key="1">
    <source>
        <dbReference type="SMART" id="SM00829"/>
    </source>
</evidence>
<dbReference type="Gene3D" id="3.40.50.720">
    <property type="entry name" value="NAD(P)-binding Rossmann-like Domain"/>
    <property type="match status" value="1"/>
</dbReference>
<dbReference type="Gene3D" id="3.90.180.10">
    <property type="entry name" value="Medium-chain alcohol dehydrogenases, catalytic domain"/>
    <property type="match status" value="1"/>
</dbReference>
<dbReference type="PANTHER" id="PTHR45033:SF2">
    <property type="entry name" value="ZINC-TYPE ALCOHOL DEHYDROGENASE-LIKE PROTEIN C1773.06C"/>
    <property type="match status" value="1"/>
</dbReference>
<dbReference type="PANTHER" id="PTHR45033">
    <property type="match status" value="1"/>
</dbReference>